<evidence type="ECO:0000313" key="3">
    <source>
        <dbReference type="Proteomes" id="UP000663090"/>
    </source>
</evidence>
<organism evidence="2 3">
    <name type="scientific">Myxococcus landrumensis</name>
    <dbReference type="NCBI Taxonomy" id="2813577"/>
    <lineage>
        <taxon>Bacteria</taxon>
        <taxon>Pseudomonadati</taxon>
        <taxon>Myxococcota</taxon>
        <taxon>Myxococcia</taxon>
        <taxon>Myxococcales</taxon>
        <taxon>Cystobacterineae</taxon>
        <taxon>Myxococcaceae</taxon>
        <taxon>Myxococcus</taxon>
    </lineage>
</organism>
<dbReference type="EMBL" id="CP071091">
    <property type="protein sequence ID" value="QSQ14441.1"/>
    <property type="molecule type" value="Genomic_DNA"/>
</dbReference>
<evidence type="ECO:0008006" key="4">
    <source>
        <dbReference type="Google" id="ProtNLM"/>
    </source>
</evidence>
<feature type="signal peptide" evidence="1">
    <location>
        <begin position="1"/>
        <end position="24"/>
    </location>
</feature>
<dbReference type="Proteomes" id="UP000663090">
    <property type="component" value="Chromosome"/>
</dbReference>
<reference evidence="2 3" key="1">
    <citation type="submission" date="2021-02" db="EMBL/GenBank/DDBJ databases">
        <title>De Novo genome assembly of isolated myxobacteria.</title>
        <authorList>
            <person name="Stevens D.C."/>
        </authorList>
    </citation>
    <scope>NUCLEOTIDE SEQUENCE [LARGE SCALE GENOMIC DNA]</scope>
    <source>
        <strain evidence="2 3">SCHIC003</strain>
    </source>
</reference>
<evidence type="ECO:0000313" key="2">
    <source>
        <dbReference type="EMBL" id="QSQ14441.1"/>
    </source>
</evidence>
<dbReference type="PROSITE" id="PS51257">
    <property type="entry name" value="PROKAR_LIPOPROTEIN"/>
    <property type="match status" value="1"/>
</dbReference>
<accession>A0ABX7N6R2</accession>
<sequence>MRINANLLGMAAVMGVLASGTASAACWSWSSGPTYENRWVAGLDNVTSGDDTSLLTDNGLLRAYFPAQCSGAYGCDVVQYSIQWFNGTWQTFTPGVNDADPAGYVRRAWAYFYDHNFQATVCN</sequence>
<gene>
    <name evidence="2" type="ORF">JY572_40140</name>
</gene>
<protein>
    <recommendedName>
        <fullName evidence="4">Secreted protein</fullName>
    </recommendedName>
</protein>
<name>A0ABX7N6R2_9BACT</name>
<evidence type="ECO:0000256" key="1">
    <source>
        <dbReference type="SAM" id="SignalP"/>
    </source>
</evidence>
<keyword evidence="1" id="KW-0732">Signal</keyword>
<feature type="chain" id="PRO_5045541029" description="Secreted protein" evidence="1">
    <location>
        <begin position="25"/>
        <end position="123"/>
    </location>
</feature>
<proteinExistence type="predicted"/>
<keyword evidence="3" id="KW-1185">Reference proteome</keyword>
<dbReference type="RefSeq" id="WP_206716219.1">
    <property type="nucleotide sequence ID" value="NZ_CP071091.1"/>
</dbReference>